<dbReference type="GO" id="GO:0006635">
    <property type="term" value="P:fatty acid beta-oxidation"/>
    <property type="evidence" value="ECO:0007669"/>
    <property type="project" value="TreeGrafter"/>
</dbReference>
<dbReference type="Gene3D" id="3.90.226.10">
    <property type="entry name" value="2-enoyl-CoA Hydratase, Chain A, domain 1"/>
    <property type="match status" value="1"/>
</dbReference>
<dbReference type="AlphaFoldDB" id="A0A849I312"/>
<dbReference type="PANTHER" id="PTHR11941">
    <property type="entry name" value="ENOYL-COA HYDRATASE-RELATED"/>
    <property type="match status" value="1"/>
</dbReference>
<dbReference type="RefSeq" id="WP_171217171.1">
    <property type="nucleotide sequence ID" value="NZ_JABEPP010000001.1"/>
</dbReference>
<dbReference type="SUPFAM" id="SSF52096">
    <property type="entry name" value="ClpP/crotonase"/>
    <property type="match status" value="1"/>
</dbReference>
<keyword evidence="2" id="KW-0456">Lyase</keyword>
<proteinExistence type="inferred from homology"/>
<dbReference type="InterPro" id="IPR001753">
    <property type="entry name" value="Enoyl-CoA_hydra/iso"/>
</dbReference>
<dbReference type="CDD" id="cd06558">
    <property type="entry name" value="crotonase-like"/>
    <property type="match status" value="1"/>
</dbReference>
<dbReference type="Gene3D" id="1.10.12.10">
    <property type="entry name" value="Lyase 2-enoyl-coa Hydratase, Chain A, domain 2"/>
    <property type="match status" value="1"/>
</dbReference>
<gene>
    <name evidence="3" type="ORF">HJG44_04960</name>
</gene>
<reference evidence="3 4" key="1">
    <citation type="submission" date="2020-04" db="EMBL/GenBank/DDBJ databases">
        <title>Enterovirga sp. isolate from soil.</title>
        <authorList>
            <person name="Chea S."/>
            <person name="Kim D.-U."/>
        </authorList>
    </citation>
    <scope>NUCLEOTIDE SEQUENCE [LARGE SCALE GENOMIC DNA]</scope>
    <source>
        <strain evidence="3 4">DB1703</strain>
    </source>
</reference>
<organism evidence="3 4">
    <name type="scientific">Enterovirga aerilata</name>
    <dbReference type="NCBI Taxonomy" id="2730920"/>
    <lineage>
        <taxon>Bacteria</taxon>
        <taxon>Pseudomonadati</taxon>
        <taxon>Pseudomonadota</taxon>
        <taxon>Alphaproteobacteria</taxon>
        <taxon>Hyphomicrobiales</taxon>
        <taxon>Methylobacteriaceae</taxon>
        <taxon>Enterovirga</taxon>
    </lineage>
</organism>
<protein>
    <submittedName>
        <fullName evidence="3">Enoyl-CoA hydratase/isomerase family protein</fullName>
    </submittedName>
</protein>
<accession>A0A849I312</accession>
<dbReference type="InterPro" id="IPR029045">
    <property type="entry name" value="ClpP/crotonase-like_dom_sf"/>
</dbReference>
<dbReference type="Pfam" id="PF00378">
    <property type="entry name" value="ECH_1"/>
    <property type="match status" value="1"/>
</dbReference>
<name>A0A849I312_9HYPH</name>
<evidence type="ECO:0000313" key="3">
    <source>
        <dbReference type="EMBL" id="NNM71748.1"/>
    </source>
</evidence>
<keyword evidence="4" id="KW-1185">Reference proteome</keyword>
<dbReference type="PANTHER" id="PTHR11941:SF54">
    <property type="entry name" value="ENOYL-COA HYDRATASE, MITOCHONDRIAL"/>
    <property type="match status" value="1"/>
</dbReference>
<dbReference type="GO" id="GO:0016853">
    <property type="term" value="F:isomerase activity"/>
    <property type="evidence" value="ECO:0007669"/>
    <property type="project" value="UniProtKB-KW"/>
</dbReference>
<evidence type="ECO:0000313" key="4">
    <source>
        <dbReference type="Proteomes" id="UP000564885"/>
    </source>
</evidence>
<dbReference type="EMBL" id="JABEPP010000001">
    <property type="protein sequence ID" value="NNM71748.1"/>
    <property type="molecule type" value="Genomic_DNA"/>
</dbReference>
<dbReference type="InterPro" id="IPR014748">
    <property type="entry name" value="Enoyl-CoA_hydra_C"/>
</dbReference>
<dbReference type="GO" id="GO:0016829">
    <property type="term" value="F:lyase activity"/>
    <property type="evidence" value="ECO:0007669"/>
    <property type="project" value="UniProtKB-KW"/>
</dbReference>
<evidence type="ECO:0000256" key="1">
    <source>
        <dbReference type="ARBA" id="ARBA00005254"/>
    </source>
</evidence>
<comment type="caution">
    <text evidence="3">The sequence shown here is derived from an EMBL/GenBank/DDBJ whole genome shotgun (WGS) entry which is preliminary data.</text>
</comment>
<keyword evidence="3" id="KW-0413">Isomerase</keyword>
<dbReference type="Proteomes" id="UP000564885">
    <property type="component" value="Unassembled WGS sequence"/>
</dbReference>
<comment type="similarity">
    <text evidence="1">Belongs to the enoyl-CoA hydratase/isomerase family.</text>
</comment>
<sequence length="246" mass="26542">MAAITLTRPDGLNAIDLETADALAAAFRTVSADETLRCVILRSGEPRAFSVGADLREFAEKRATPDEARRYEARASGMFDALRACPHPVVAQIEGYCLGSGLGLALLCDLRIGTRSSRLGMGASRTAHLIPAPYLRIVLEIVGLATAMELVLEGRAYDGRESFEKGLLTRVVPASELNAEVSATVARIVEGPPRAVRWHKAALTALAAPGIRMLDEDEPFRAVGSHDYQEGIRAFLEKREPVFSGQ</sequence>
<evidence type="ECO:0000256" key="2">
    <source>
        <dbReference type="ARBA" id="ARBA00023239"/>
    </source>
</evidence>